<dbReference type="PANTHER" id="PTHR22789:SF0">
    <property type="entry name" value="3-OXO-TETRONATE 4-PHOSPHATE DECARBOXYLASE-RELATED"/>
    <property type="match status" value="1"/>
</dbReference>
<name>A0A0U5AY69_9BACT</name>
<dbReference type="EMBL" id="AP014945">
    <property type="protein sequence ID" value="BAU23614.1"/>
    <property type="molecule type" value="Genomic_DNA"/>
</dbReference>
<reference evidence="4 5" key="1">
    <citation type="journal article" date="2016" name="Int. J. Syst. Evol. Microbiol.">
        <title>Caldimicrobium thiodismutans sp. nov., a sulfur-disproportionating bacterium isolated from a hot spring, and emended description of the genus Caldimicrobium.</title>
        <authorList>
            <person name="Kojima H."/>
            <person name="Umezawa K."/>
            <person name="Fukui M."/>
        </authorList>
    </citation>
    <scope>NUCLEOTIDE SEQUENCE [LARGE SCALE GENOMIC DNA]</scope>
    <source>
        <strain evidence="4 5">TF1</strain>
    </source>
</reference>
<dbReference type="SMART" id="SM01007">
    <property type="entry name" value="Aldolase_II"/>
    <property type="match status" value="1"/>
</dbReference>
<evidence type="ECO:0000259" key="3">
    <source>
        <dbReference type="SMART" id="SM01007"/>
    </source>
</evidence>
<dbReference type="SUPFAM" id="SSF53639">
    <property type="entry name" value="AraD/HMP-PK domain-like"/>
    <property type="match status" value="1"/>
</dbReference>
<dbReference type="RefSeq" id="WP_068514860.1">
    <property type="nucleotide sequence ID" value="NZ_AP014945.1"/>
</dbReference>
<dbReference type="InterPro" id="IPR050197">
    <property type="entry name" value="Aldolase_class_II_sugar_metab"/>
</dbReference>
<feature type="domain" description="Class II aldolase/adducin N-terminal" evidence="3">
    <location>
        <begin position="6"/>
        <end position="179"/>
    </location>
</feature>
<evidence type="ECO:0000256" key="1">
    <source>
        <dbReference type="ARBA" id="ARBA00022723"/>
    </source>
</evidence>
<proteinExistence type="predicted"/>
<protein>
    <recommendedName>
        <fullName evidence="3">Class II aldolase/adducin N-terminal domain-containing protein</fullName>
    </recommendedName>
</protein>
<reference evidence="5" key="2">
    <citation type="journal article" date="2016" name="Int. J. Syst. Evol. Microbiol.">
        <title>Caldimicrobium thiodismutans sp. nov., a sulfur-disproportionating bacterium isolated from a hot spring.</title>
        <authorList>
            <person name="Kojima H."/>
            <person name="Umezawa K."/>
            <person name="Fukui M."/>
        </authorList>
    </citation>
    <scope>NUCLEOTIDE SEQUENCE [LARGE SCALE GENOMIC DNA]</scope>
    <source>
        <strain evidence="5">TF1</strain>
    </source>
</reference>
<sequence>MKNLQGELLFWTKYLSEKGLISGSEGNLSVRADEGFFITPSGKIKETLSPKDLSYINHKGECLWGCPSSEWGLHYKIYSKNLRAKAVVHTHPLYVLTLEALGFNFKEFYHFEAKLILKHLSMLPPFPAGSPKLWEFASNLCMNNRIVILCRHGLLTWGESLEEAVNYTLILEKLCHLEYLIRRESTIRK</sequence>
<keyword evidence="1" id="KW-0479">Metal-binding</keyword>
<organism evidence="4 5">
    <name type="scientific">Caldimicrobium thiodismutans</name>
    <dbReference type="NCBI Taxonomy" id="1653476"/>
    <lineage>
        <taxon>Bacteria</taxon>
        <taxon>Pseudomonadati</taxon>
        <taxon>Thermodesulfobacteriota</taxon>
        <taxon>Thermodesulfobacteria</taxon>
        <taxon>Thermodesulfobacteriales</taxon>
        <taxon>Thermodesulfobacteriaceae</taxon>
        <taxon>Caldimicrobium</taxon>
    </lineage>
</organism>
<dbReference type="GO" id="GO:0046872">
    <property type="term" value="F:metal ion binding"/>
    <property type="evidence" value="ECO:0007669"/>
    <property type="project" value="UniProtKB-KW"/>
</dbReference>
<dbReference type="Proteomes" id="UP000068196">
    <property type="component" value="Chromosome"/>
</dbReference>
<dbReference type="GO" id="GO:0005829">
    <property type="term" value="C:cytosol"/>
    <property type="evidence" value="ECO:0007669"/>
    <property type="project" value="TreeGrafter"/>
</dbReference>
<dbReference type="STRING" id="1653476.THC_1245"/>
<dbReference type="OrthoDB" id="9794581at2"/>
<dbReference type="InterPro" id="IPR036409">
    <property type="entry name" value="Aldolase_II/adducin_N_sf"/>
</dbReference>
<keyword evidence="2" id="KW-0456">Lyase</keyword>
<dbReference type="KEGG" id="cthi:THC_1245"/>
<dbReference type="InterPro" id="IPR001303">
    <property type="entry name" value="Aldolase_II/adducin_N"/>
</dbReference>
<dbReference type="Pfam" id="PF00596">
    <property type="entry name" value="Aldolase_II"/>
    <property type="match status" value="1"/>
</dbReference>
<evidence type="ECO:0000313" key="5">
    <source>
        <dbReference type="Proteomes" id="UP000068196"/>
    </source>
</evidence>
<dbReference type="AlphaFoldDB" id="A0A0U5AY69"/>
<accession>A0A0U5AY69</accession>
<dbReference type="Gene3D" id="3.40.225.10">
    <property type="entry name" value="Class II aldolase/adducin N-terminal domain"/>
    <property type="match status" value="1"/>
</dbReference>
<evidence type="ECO:0000256" key="2">
    <source>
        <dbReference type="ARBA" id="ARBA00023239"/>
    </source>
</evidence>
<dbReference type="GO" id="GO:0016832">
    <property type="term" value="F:aldehyde-lyase activity"/>
    <property type="evidence" value="ECO:0007669"/>
    <property type="project" value="TreeGrafter"/>
</dbReference>
<evidence type="ECO:0000313" key="4">
    <source>
        <dbReference type="EMBL" id="BAU23614.1"/>
    </source>
</evidence>
<gene>
    <name evidence="4" type="ORF">THC_1245</name>
</gene>
<keyword evidence="5" id="KW-1185">Reference proteome</keyword>
<dbReference type="GO" id="GO:0019323">
    <property type="term" value="P:pentose catabolic process"/>
    <property type="evidence" value="ECO:0007669"/>
    <property type="project" value="TreeGrafter"/>
</dbReference>
<dbReference type="PANTHER" id="PTHR22789">
    <property type="entry name" value="FUCULOSE PHOSPHATE ALDOLASE"/>
    <property type="match status" value="1"/>
</dbReference>